<dbReference type="Proteomes" id="UP000186385">
    <property type="component" value="Unassembled WGS sequence"/>
</dbReference>
<evidence type="ECO:0000313" key="1">
    <source>
        <dbReference type="EMBL" id="SIQ32340.1"/>
    </source>
</evidence>
<reference evidence="1 2" key="1">
    <citation type="submission" date="2017-01" db="EMBL/GenBank/DDBJ databases">
        <authorList>
            <person name="Mah S.A."/>
            <person name="Swanson W.J."/>
            <person name="Moy G.W."/>
            <person name="Vacquier V.D."/>
        </authorList>
    </citation>
    <scope>NUCLEOTIDE SEQUENCE [LARGE SCALE GENOMIC DNA]</scope>
    <source>
        <strain evidence="1 2">NIO-1016</strain>
    </source>
</reference>
<dbReference type="AlphaFoldDB" id="A0A1N6RTZ9"/>
<gene>
    <name evidence="1" type="ORF">SAMN05443094_102218</name>
</gene>
<organism evidence="1 2">
    <name type="scientific">Domibacillus enclensis</name>
    <dbReference type="NCBI Taxonomy" id="1017273"/>
    <lineage>
        <taxon>Bacteria</taxon>
        <taxon>Bacillati</taxon>
        <taxon>Bacillota</taxon>
        <taxon>Bacilli</taxon>
        <taxon>Bacillales</taxon>
        <taxon>Bacillaceae</taxon>
        <taxon>Domibacillus</taxon>
    </lineage>
</organism>
<proteinExistence type="predicted"/>
<evidence type="ECO:0000313" key="2">
    <source>
        <dbReference type="Proteomes" id="UP000186385"/>
    </source>
</evidence>
<dbReference type="EMBL" id="FTLX01000002">
    <property type="protein sequence ID" value="SIQ32340.1"/>
    <property type="molecule type" value="Genomic_DNA"/>
</dbReference>
<accession>A0A1N6RTZ9</accession>
<name>A0A1N6RTZ9_9BACI</name>
<sequence length="34" mass="3723">MIADKAPFSLLLKGVSFVAQEILPYVKGDKNSEN</sequence>
<protein>
    <submittedName>
        <fullName evidence="1">Uncharacterized protein</fullName>
    </submittedName>
</protein>